<evidence type="ECO:0000256" key="1">
    <source>
        <dbReference type="ARBA" id="ARBA00000135"/>
    </source>
</evidence>
<keyword evidence="7" id="KW-0963">Cytoplasm</keyword>
<evidence type="ECO:0000256" key="2">
    <source>
        <dbReference type="ARBA" id="ARBA00000967"/>
    </source>
</evidence>
<dbReference type="CDD" id="cd00433">
    <property type="entry name" value="Peptidase_M17"/>
    <property type="match status" value="1"/>
</dbReference>
<dbReference type="EMBL" id="MNVC01000007">
    <property type="protein sequence ID" value="OIO20312.1"/>
    <property type="molecule type" value="Genomic_DNA"/>
</dbReference>
<sequence length="506" mass="55705">MTKYSINKENKKIDCLIIPIFEDVGLDNFSKNLDKDLAKFVAKVFANKDFEGKKKQSSFFYIDSTKYERVLLVGLGKEKDLSIKNYKEIIGTAFLISQNKKYNKLNLVLSNILLKKFEVKRLVQETVVAIEIATYAYDEFKTKKDDKIIRLEEVNLLGDFDKTITKNLQTGIEEGFIIAGGVNFARHLGNIPPTIMTPTYLANEALQLAKANKNIKTKVLSEAEIEKLGMGCLLAVGRGSKHETKFIIVEYWGTDKDKKPSVLVGKGITFDSGGLSLKPGDYMIDMKFDMLGAASVLGAIKVLTDLKVKKNIVVLIPSAENMPGGDSYRPDDILTAMNGATVEIKNTDAEGRLILADGLCYATKYEPKEVIDLATLTGACMSALGLEKSGIFTPEDKIVEKMIDLGEAIGENLWRLPLGEEYSEAMKSEVADIKNTGGVGGERYGTASTAAAFLQFFTQDKETGEKNYPWAHIDLASAIYGSKGKAHIRAGANGFGVQVLVEYLRS</sequence>
<keyword evidence="6 7" id="KW-0378">Hydrolase</keyword>
<dbReference type="AlphaFoldDB" id="A0A1J4U8V5"/>
<evidence type="ECO:0000256" key="5">
    <source>
        <dbReference type="ARBA" id="ARBA00022670"/>
    </source>
</evidence>
<feature type="binding site" evidence="7">
    <location>
        <position position="271"/>
    </location>
    <ligand>
        <name>Mn(2+)</name>
        <dbReference type="ChEBI" id="CHEBI:29035"/>
        <label>1</label>
    </ligand>
</feature>
<accession>A0A1J4U8V5</accession>
<evidence type="ECO:0000313" key="10">
    <source>
        <dbReference type="Proteomes" id="UP000181941"/>
    </source>
</evidence>
<dbReference type="HAMAP" id="MF_00181">
    <property type="entry name" value="Cytosol_peptidase_M17"/>
    <property type="match status" value="1"/>
</dbReference>
<comment type="catalytic activity">
    <reaction evidence="1 7">
        <text>Release of an N-terminal amino acid, Xaa-|-Yaa-, in which Xaa is preferably Leu, but may be other amino acids including Pro although not Arg or Lys, and Yaa may be Pro. Amino acid amides and methyl esters are also readily hydrolyzed, but rates on arylamides are exceedingly low.</text>
        <dbReference type="EC" id="3.4.11.1"/>
    </reaction>
</comment>
<feature type="binding site" evidence="7">
    <location>
        <position position="348"/>
    </location>
    <ligand>
        <name>Mn(2+)</name>
        <dbReference type="ChEBI" id="CHEBI:29035"/>
        <label>1</label>
    </ligand>
</feature>
<dbReference type="Proteomes" id="UP000181941">
    <property type="component" value="Unassembled WGS sequence"/>
</dbReference>
<dbReference type="PROSITE" id="PS00631">
    <property type="entry name" value="CYTOSOL_AP"/>
    <property type="match status" value="1"/>
</dbReference>
<comment type="similarity">
    <text evidence="3 7">Belongs to the peptidase M17 family.</text>
</comment>
<dbReference type="Gene3D" id="3.40.630.10">
    <property type="entry name" value="Zn peptidases"/>
    <property type="match status" value="1"/>
</dbReference>
<evidence type="ECO:0000259" key="8">
    <source>
        <dbReference type="PROSITE" id="PS00631"/>
    </source>
</evidence>
<evidence type="ECO:0000256" key="6">
    <source>
        <dbReference type="ARBA" id="ARBA00022801"/>
    </source>
</evidence>
<dbReference type="STRING" id="1805238.AUJ23_00595"/>
<evidence type="ECO:0000313" key="9">
    <source>
        <dbReference type="EMBL" id="OIO20312.1"/>
    </source>
</evidence>
<dbReference type="InterPro" id="IPR011356">
    <property type="entry name" value="Leucine_aapep/pepB"/>
</dbReference>
<comment type="catalytic activity">
    <reaction evidence="2 7">
        <text>Release of an N-terminal amino acid, preferentially leucine, but not glutamic or aspartic acids.</text>
        <dbReference type="EC" id="3.4.11.10"/>
    </reaction>
</comment>
<dbReference type="EC" id="3.4.11.1" evidence="7"/>
<feature type="binding site" evidence="7">
    <location>
        <position position="271"/>
    </location>
    <ligand>
        <name>Mn(2+)</name>
        <dbReference type="ChEBI" id="CHEBI:29035"/>
        <label>2</label>
    </ligand>
</feature>
<dbReference type="NCBIfam" id="NF002074">
    <property type="entry name" value="PRK00913.1-4"/>
    <property type="match status" value="1"/>
</dbReference>
<comment type="subcellular location">
    <subcellularLocation>
        <location evidence="7">Cytoplasm</location>
    </subcellularLocation>
</comment>
<reference evidence="9 10" key="1">
    <citation type="journal article" date="2016" name="Environ. Microbiol.">
        <title>Genomic resolution of a cold subsurface aquifer community provides metabolic insights for novel microbes adapted to high CO concentrations.</title>
        <authorList>
            <person name="Probst A.J."/>
            <person name="Castelle C.J."/>
            <person name="Singh A."/>
            <person name="Brown C.T."/>
            <person name="Anantharaman K."/>
            <person name="Sharon I."/>
            <person name="Hug L.A."/>
            <person name="Burstein D."/>
            <person name="Emerson J.B."/>
            <person name="Thomas B.C."/>
            <person name="Banfield J.F."/>
        </authorList>
    </citation>
    <scope>NUCLEOTIDE SEQUENCE [LARGE SCALE GENOMIC DNA]</scope>
    <source>
        <strain evidence="9">CG1_02_32_51</strain>
    </source>
</reference>
<feature type="binding site" evidence="7">
    <location>
        <position position="266"/>
    </location>
    <ligand>
        <name>Mn(2+)</name>
        <dbReference type="ChEBI" id="CHEBI:29035"/>
        <label>2</label>
    </ligand>
</feature>
<comment type="caution">
    <text evidence="9">The sequence shown here is derived from an EMBL/GenBank/DDBJ whole genome shotgun (WGS) entry which is preliminary data.</text>
</comment>
<keyword evidence="5 7" id="KW-0645">Protease</keyword>
<dbReference type="EC" id="3.4.11.10" evidence="7"/>
<evidence type="ECO:0000256" key="7">
    <source>
        <dbReference type="HAMAP-Rule" id="MF_00181"/>
    </source>
</evidence>
<dbReference type="GO" id="GO:0030145">
    <property type="term" value="F:manganese ion binding"/>
    <property type="evidence" value="ECO:0007669"/>
    <property type="project" value="UniProtKB-UniRule"/>
</dbReference>
<keyword evidence="4 7" id="KW-0031">Aminopeptidase</keyword>
<proteinExistence type="inferred from homology"/>
<comment type="function">
    <text evidence="7">Presumably involved in the processing and regular turnover of intracellular proteins. Catalyzes the removal of unsubstituted N-terminal amino acids from various peptides.</text>
</comment>
<dbReference type="PRINTS" id="PR00481">
    <property type="entry name" value="LAMNOPPTDASE"/>
</dbReference>
<name>A0A1J4U8V5_9BACT</name>
<dbReference type="SUPFAM" id="SSF53187">
    <property type="entry name" value="Zn-dependent exopeptidases"/>
    <property type="match status" value="1"/>
</dbReference>
<dbReference type="InterPro" id="IPR043472">
    <property type="entry name" value="Macro_dom-like"/>
</dbReference>
<dbReference type="GO" id="GO:0006508">
    <property type="term" value="P:proteolysis"/>
    <property type="evidence" value="ECO:0007669"/>
    <property type="project" value="UniProtKB-KW"/>
</dbReference>
<feature type="domain" description="Cytosol aminopeptidase" evidence="8">
    <location>
        <begin position="346"/>
        <end position="353"/>
    </location>
</feature>
<dbReference type="InterPro" id="IPR023042">
    <property type="entry name" value="Peptidase_M17_leu_NH2_pept"/>
</dbReference>
<dbReference type="InterPro" id="IPR000819">
    <property type="entry name" value="Peptidase_M17_C"/>
</dbReference>
<dbReference type="GO" id="GO:0005737">
    <property type="term" value="C:cytoplasm"/>
    <property type="evidence" value="ECO:0007669"/>
    <property type="project" value="UniProtKB-SubCell"/>
</dbReference>
<dbReference type="SUPFAM" id="SSF52949">
    <property type="entry name" value="Macro domain-like"/>
    <property type="match status" value="1"/>
</dbReference>
<organism evidence="9 10">
    <name type="scientific">Candidatus Magasanikbacteria bacterium CG1_02_32_51</name>
    <dbReference type="NCBI Taxonomy" id="1805238"/>
    <lineage>
        <taxon>Bacteria</taxon>
        <taxon>Candidatus Magasanikiibacteriota</taxon>
    </lineage>
</organism>
<dbReference type="GO" id="GO:0070006">
    <property type="term" value="F:metalloaminopeptidase activity"/>
    <property type="evidence" value="ECO:0007669"/>
    <property type="project" value="InterPro"/>
</dbReference>
<keyword evidence="7" id="KW-0479">Metal-binding</keyword>
<dbReference type="InterPro" id="IPR008283">
    <property type="entry name" value="Peptidase_M17_N"/>
</dbReference>
<evidence type="ECO:0000256" key="4">
    <source>
        <dbReference type="ARBA" id="ARBA00022438"/>
    </source>
</evidence>
<feature type="active site" evidence="7">
    <location>
        <position position="352"/>
    </location>
</feature>
<keyword evidence="7" id="KW-0464">Manganese</keyword>
<evidence type="ECO:0000256" key="3">
    <source>
        <dbReference type="ARBA" id="ARBA00009528"/>
    </source>
</evidence>
<comment type="cofactor">
    <cofactor evidence="7">
        <name>Mn(2+)</name>
        <dbReference type="ChEBI" id="CHEBI:29035"/>
    </cofactor>
    <text evidence="7">Binds 2 manganese ions per subunit.</text>
</comment>
<dbReference type="Pfam" id="PF02789">
    <property type="entry name" value="Peptidase_M17_N"/>
    <property type="match status" value="1"/>
</dbReference>
<feature type="active site" evidence="7">
    <location>
        <position position="278"/>
    </location>
</feature>
<protein>
    <recommendedName>
        <fullName evidence="7">Probable cytosol aminopeptidase</fullName>
        <ecNumber evidence="7">3.4.11.1</ecNumber>
    </recommendedName>
    <alternativeName>
        <fullName evidence="7">Leucine aminopeptidase</fullName>
        <shortName evidence="7">LAP</shortName>
        <ecNumber evidence="7">3.4.11.10</ecNumber>
    </alternativeName>
    <alternativeName>
        <fullName evidence="7">Leucyl aminopeptidase</fullName>
    </alternativeName>
</protein>
<feature type="binding site" evidence="7">
    <location>
        <position position="350"/>
    </location>
    <ligand>
        <name>Mn(2+)</name>
        <dbReference type="ChEBI" id="CHEBI:29035"/>
        <label>2</label>
    </ligand>
</feature>
<feature type="binding site" evidence="7">
    <location>
        <position position="350"/>
    </location>
    <ligand>
        <name>Mn(2+)</name>
        <dbReference type="ChEBI" id="CHEBI:29035"/>
        <label>1</label>
    </ligand>
</feature>
<dbReference type="Gene3D" id="3.40.220.10">
    <property type="entry name" value="Leucine Aminopeptidase, subunit E, domain 1"/>
    <property type="match status" value="1"/>
</dbReference>
<gene>
    <name evidence="7" type="primary">pepA</name>
    <name evidence="9" type="ORF">AUJ23_00595</name>
</gene>
<dbReference type="PANTHER" id="PTHR11963">
    <property type="entry name" value="LEUCINE AMINOPEPTIDASE-RELATED"/>
    <property type="match status" value="1"/>
</dbReference>
<feature type="binding site" evidence="7">
    <location>
        <position position="289"/>
    </location>
    <ligand>
        <name>Mn(2+)</name>
        <dbReference type="ChEBI" id="CHEBI:29035"/>
        <label>2</label>
    </ligand>
</feature>
<dbReference type="Pfam" id="PF00883">
    <property type="entry name" value="Peptidase_M17"/>
    <property type="match status" value="1"/>
</dbReference>
<dbReference type="PANTHER" id="PTHR11963:SF23">
    <property type="entry name" value="CYTOSOL AMINOPEPTIDASE"/>
    <property type="match status" value="1"/>
</dbReference>